<protein>
    <submittedName>
        <fullName evidence="6">Pyridoxamine 5'-phosphate oxidase</fullName>
    </submittedName>
</protein>
<evidence type="ECO:0000256" key="4">
    <source>
        <dbReference type="ARBA" id="ARBA00023002"/>
    </source>
</evidence>
<dbReference type="Pfam" id="PF12766">
    <property type="entry name" value="Pyridox_oxase_2"/>
    <property type="match status" value="1"/>
</dbReference>
<dbReference type="Gene3D" id="2.30.110.10">
    <property type="entry name" value="Electron Transport, Fmn-binding Protein, Chain A"/>
    <property type="match status" value="1"/>
</dbReference>
<evidence type="ECO:0000313" key="7">
    <source>
        <dbReference type="Proteomes" id="UP001515780"/>
    </source>
</evidence>
<dbReference type="InterPro" id="IPR012349">
    <property type="entry name" value="Split_barrel_FMN-bd"/>
</dbReference>
<dbReference type="InterPro" id="IPR000659">
    <property type="entry name" value="Pyridox_Oxase"/>
</dbReference>
<reference evidence="6 7" key="1">
    <citation type="journal article" date="2019" name="bioRxiv">
        <title>Bacteria contribute to plant secondary compound degradation in a generalist herbivore system.</title>
        <authorList>
            <person name="Francoeur C.B."/>
            <person name="Khadempour L."/>
            <person name="Moreira-Soto R.D."/>
            <person name="Gotting K."/>
            <person name="Book A.J."/>
            <person name="Pinto-Tomas A.A."/>
            <person name="Keefover-Ring K."/>
            <person name="Currie C.R."/>
        </authorList>
    </citation>
    <scope>NUCLEOTIDE SEQUENCE [LARGE SCALE GENOMIC DNA]</scope>
    <source>
        <strain evidence="6">Al-1710</strain>
    </source>
</reference>
<dbReference type="Proteomes" id="UP001515780">
    <property type="component" value="Unassembled WGS sequence"/>
</dbReference>
<evidence type="ECO:0000313" key="6">
    <source>
        <dbReference type="EMBL" id="NIG20779.1"/>
    </source>
</evidence>
<dbReference type="PANTHER" id="PTHR10851">
    <property type="entry name" value="PYRIDOXINE-5-PHOSPHATE OXIDASE"/>
    <property type="match status" value="1"/>
</dbReference>
<comment type="cofactor">
    <cofactor evidence="1">
        <name>FMN</name>
        <dbReference type="ChEBI" id="CHEBI:58210"/>
    </cofactor>
</comment>
<dbReference type="SUPFAM" id="SSF50475">
    <property type="entry name" value="FMN-binding split barrel"/>
    <property type="match status" value="1"/>
</dbReference>
<evidence type="ECO:0000256" key="2">
    <source>
        <dbReference type="ARBA" id="ARBA00022630"/>
    </source>
</evidence>
<evidence type="ECO:0000259" key="5">
    <source>
        <dbReference type="Pfam" id="PF12766"/>
    </source>
</evidence>
<comment type="caution">
    <text evidence="6">The sequence shown here is derived from an EMBL/GenBank/DDBJ whole genome shotgun (WGS) entry which is preliminary data.</text>
</comment>
<dbReference type="InterPro" id="IPR024624">
    <property type="entry name" value="Pyridox_Oxase_Alr4036_FMN-bd"/>
</dbReference>
<feature type="domain" description="Pyridoxamine 5'-phosphate oxidase Alr4036 family FMN-binding" evidence="5">
    <location>
        <begin position="3"/>
        <end position="86"/>
    </location>
</feature>
<accession>A0ABX0RUJ6</accession>
<name>A0ABX0RUJ6_9GAMM</name>
<evidence type="ECO:0000256" key="3">
    <source>
        <dbReference type="ARBA" id="ARBA00022643"/>
    </source>
</evidence>
<keyword evidence="2" id="KW-0285">Flavoprotein</keyword>
<keyword evidence="4" id="KW-0560">Oxidoreductase</keyword>
<keyword evidence="3" id="KW-0288">FMN</keyword>
<keyword evidence="7" id="KW-1185">Reference proteome</keyword>
<dbReference type="EMBL" id="VWXC01000015">
    <property type="protein sequence ID" value="NIG20779.1"/>
    <property type="molecule type" value="Genomic_DNA"/>
</dbReference>
<evidence type="ECO:0000256" key="1">
    <source>
        <dbReference type="ARBA" id="ARBA00001917"/>
    </source>
</evidence>
<gene>
    <name evidence="6" type="ORF">F3J37_19050</name>
</gene>
<organism evidence="6 7">
    <name type="scientific">Candidatus Pantoea communis</name>
    <dbReference type="NCBI Taxonomy" id="2608354"/>
    <lineage>
        <taxon>Bacteria</taxon>
        <taxon>Pseudomonadati</taxon>
        <taxon>Pseudomonadota</taxon>
        <taxon>Gammaproteobacteria</taxon>
        <taxon>Enterobacterales</taxon>
        <taxon>Erwiniaceae</taxon>
        <taxon>Pantoea</taxon>
    </lineage>
</organism>
<dbReference type="PANTHER" id="PTHR10851:SF3">
    <property type="entry name" value="PYRIDOXINE_PYRIDOXAMINE 5'-PHOSPHATE OXIDASE 2"/>
    <property type="match status" value="1"/>
</dbReference>
<sequence>MAWQELNDAANDPHTGFRYLNVCTINTELKPQARMMVLRRTDSARRLLEFHTDIRSAKWQELALNPAATVLGFCSQSRLQLRLQGGFKRYEPASALAGQTWQGLPVWTRRSYSGGPPGAEWLFPHDQTQHAESEESGEGGQRHFGVLVFQAESLDWFRLERDNNRRARLTYSATGSLTSSTWINP</sequence>
<proteinExistence type="predicted"/>